<evidence type="ECO:0000313" key="13">
    <source>
        <dbReference type="Proteomes" id="UP001153712"/>
    </source>
</evidence>
<dbReference type="PANTHER" id="PTHR22600">
    <property type="entry name" value="BETA-HEXOSAMINIDASE"/>
    <property type="match status" value="1"/>
</dbReference>
<dbReference type="FunFam" id="3.20.20.80:FF:000063">
    <property type="entry name" value="Beta-hexosaminidase"/>
    <property type="match status" value="1"/>
</dbReference>
<dbReference type="CDD" id="cd06562">
    <property type="entry name" value="GH20_HexA_HexB-like"/>
    <property type="match status" value="1"/>
</dbReference>
<feature type="domain" description="Beta-hexosaminidase eukaryotic type N-terminal" evidence="11">
    <location>
        <begin position="102"/>
        <end position="177"/>
    </location>
</feature>
<evidence type="ECO:0000256" key="8">
    <source>
        <dbReference type="PIRSR" id="PIRSR001093-1"/>
    </source>
</evidence>
<accession>A0A9N9XKF4</accession>
<feature type="domain" description="Glycoside hydrolase family 20 catalytic" evidence="10">
    <location>
        <begin position="203"/>
        <end position="540"/>
    </location>
</feature>
<proteinExistence type="inferred from homology"/>
<evidence type="ECO:0000259" key="10">
    <source>
        <dbReference type="Pfam" id="PF00728"/>
    </source>
</evidence>
<dbReference type="GO" id="GO:0030203">
    <property type="term" value="P:glycosaminoglycan metabolic process"/>
    <property type="evidence" value="ECO:0007669"/>
    <property type="project" value="TreeGrafter"/>
</dbReference>
<dbReference type="Gene3D" id="3.20.20.80">
    <property type="entry name" value="Glycosidases"/>
    <property type="match status" value="1"/>
</dbReference>
<dbReference type="PIRSF" id="PIRSF001093">
    <property type="entry name" value="B-hxosamndse_ab_euk"/>
    <property type="match status" value="1"/>
</dbReference>
<name>A0A9N9XKF4_PHYSR</name>
<dbReference type="EC" id="3.2.1.52" evidence="7"/>
<feature type="signal peptide" evidence="9">
    <location>
        <begin position="1"/>
        <end position="20"/>
    </location>
</feature>
<comment type="catalytic activity">
    <reaction evidence="1 7">
        <text>Hydrolysis of terminal non-reducing N-acetyl-D-hexosamine residues in N-acetyl-beta-D-hexosaminides.</text>
        <dbReference type="EC" id="3.2.1.52"/>
    </reaction>
</comment>
<dbReference type="PANTHER" id="PTHR22600:SF42">
    <property type="entry name" value="BETA-N-ACETYLHEXOSAMINIDASE"/>
    <property type="match status" value="1"/>
</dbReference>
<dbReference type="SUPFAM" id="SSF55545">
    <property type="entry name" value="beta-N-acetylhexosaminidase-like domain"/>
    <property type="match status" value="1"/>
</dbReference>
<keyword evidence="5" id="KW-0325">Glycoprotein</keyword>
<protein>
    <recommendedName>
        <fullName evidence="7">Beta-hexosaminidase</fullName>
        <ecNumber evidence="7">3.2.1.52</ecNumber>
    </recommendedName>
</protein>
<sequence>MNFVAALSWFWFMGFYLVQGTNWLWQCEDGYCKRDNSETEREGYSSLKICQLMCSNYLNIWPLPTGIIRSSKELININTRNSIFFYYNAPTETLHFLKEISKYFENQLKNKEPYSCDENLYTLKIFLSTDSAQITSNLRTNESYTLKLNSSGNEANVHIKAPTVFGVRHSLETLSQILVSHVEDGSKCLSTLSSIRIADEPKYPHRGLLIDTARNYLSIGVIKRQIDGMAASKLNVLHWHLTDSQSFPFVSTRLPNMTRYGAYSPTKVYTPEDVRKLIEYAEYRGVRVLVEIDGPSHAGMGWQWGPGAGLGNLAVCVNRQPWRSYCVQPPCGQFNPINENLYRALGDLYSDIRDATNDWRMFHLGGDEVSISCWNSTPEILEYLKGQPLTEKTYLDLWGRFQRKNLQAYDTAVGHKSSMVVVWTSHLTQPEVIQEYLPNDRYVIQSWEPESENELLTNLLKLGYKLIVSTKDRWYLDHGFWGTTKYYKWKTVYENPIYTPYTSAILGGEVCMWGELVDDSNIDGRVWPRAAAAAERMWSNPATSAEYAQTRFFAHRERLVERGIKAEGVIPRWCAENEGECQTYM</sequence>
<dbReference type="Proteomes" id="UP001153712">
    <property type="component" value="Chromosome 11"/>
</dbReference>
<evidence type="ECO:0000256" key="4">
    <source>
        <dbReference type="ARBA" id="ARBA00022801"/>
    </source>
</evidence>
<gene>
    <name evidence="12" type="ORF">PHYEVI_LOCUS2316</name>
</gene>
<comment type="similarity">
    <text evidence="2 7">Belongs to the glycosyl hydrolase 20 family.</text>
</comment>
<keyword evidence="4 7" id="KW-0378">Hydrolase</keyword>
<dbReference type="GO" id="GO:0005886">
    <property type="term" value="C:plasma membrane"/>
    <property type="evidence" value="ECO:0007669"/>
    <property type="project" value="TreeGrafter"/>
</dbReference>
<evidence type="ECO:0000256" key="6">
    <source>
        <dbReference type="ARBA" id="ARBA00023295"/>
    </source>
</evidence>
<evidence type="ECO:0000259" key="11">
    <source>
        <dbReference type="Pfam" id="PF14845"/>
    </source>
</evidence>
<evidence type="ECO:0000256" key="7">
    <source>
        <dbReference type="PIRNR" id="PIRNR001093"/>
    </source>
</evidence>
<organism evidence="12 13">
    <name type="scientific">Phyllotreta striolata</name>
    <name type="common">Striped flea beetle</name>
    <name type="synonym">Crioceris striolata</name>
    <dbReference type="NCBI Taxonomy" id="444603"/>
    <lineage>
        <taxon>Eukaryota</taxon>
        <taxon>Metazoa</taxon>
        <taxon>Ecdysozoa</taxon>
        <taxon>Arthropoda</taxon>
        <taxon>Hexapoda</taxon>
        <taxon>Insecta</taxon>
        <taxon>Pterygota</taxon>
        <taxon>Neoptera</taxon>
        <taxon>Endopterygota</taxon>
        <taxon>Coleoptera</taxon>
        <taxon>Polyphaga</taxon>
        <taxon>Cucujiformia</taxon>
        <taxon>Chrysomeloidea</taxon>
        <taxon>Chrysomelidae</taxon>
        <taxon>Galerucinae</taxon>
        <taxon>Alticini</taxon>
        <taxon>Phyllotreta</taxon>
    </lineage>
</organism>
<evidence type="ECO:0000256" key="5">
    <source>
        <dbReference type="ARBA" id="ARBA00023180"/>
    </source>
</evidence>
<keyword evidence="13" id="KW-1185">Reference proteome</keyword>
<feature type="chain" id="PRO_5040120728" description="Beta-hexosaminidase" evidence="9">
    <location>
        <begin position="21"/>
        <end position="585"/>
    </location>
</feature>
<dbReference type="GO" id="GO:0005975">
    <property type="term" value="P:carbohydrate metabolic process"/>
    <property type="evidence" value="ECO:0007669"/>
    <property type="project" value="InterPro"/>
</dbReference>
<keyword evidence="6 7" id="KW-0326">Glycosidase</keyword>
<dbReference type="InterPro" id="IPR015883">
    <property type="entry name" value="Glyco_hydro_20_cat"/>
</dbReference>
<dbReference type="PRINTS" id="PR00738">
    <property type="entry name" value="GLHYDRLASE20"/>
</dbReference>
<dbReference type="InterPro" id="IPR029018">
    <property type="entry name" value="Hex-like_dom2"/>
</dbReference>
<dbReference type="OrthoDB" id="428480at2759"/>
<evidence type="ECO:0000256" key="3">
    <source>
        <dbReference type="ARBA" id="ARBA00022729"/>
    </source>
</evidence>
<dbReference type="EMBL" id="OU900104">
    <property type="protein sequence ID" value="CAG9855881.1"/>
    <property type="molecule type" value="Genomic_DNA"/>
</dbReference>
<evidence type="ECO:0000256" key="9">
    <source>
        <dbReference type="SAM" id="SignalP"/>
    </source>
</evidence>
<dbReference type="Gene3D" id="3.30.379.10">
    <property type="entry name" value="Chitobiase/beta-hexosaminidase domain 2-like"/>
    <property type="match status" value="1"/>
</dbReference>
<dbReference type="SUPFAM" id="SSF51445">
    <property type="entry name" value="(Trans)glycosidases"/>
    <property type="match status" value="1"/>
</dbReference>
<feature type="active site" description="Proton donor" evidence="8">
    <location>
        <position position="368"/>
    </location>
</feature>
<dbReference type="InterPro" id="IPR025705">
    <property type="entry name" value="Beta_hexosaminidase_sua/sub"/>
</dbReference>
<evidence type="ECO:0000313" key="12">
    <source>
        <dbReference type="EMBL" id="CAG9855881.1"/>
    </source>
</evidence>
<evidence type="ECO:0000256" key="2">
    <source>
        <dbReference type="ARBA" id="ARBA00006285"/>
    </source>
</evidence>
<dbReference type="InterPro" id="IPR029019">
    <property type="entry name" value="HEX_eukaryotic_N"/>
</dbReference>
<reference evidence="12" key="1">
    <citation type="submission" date="2022-01" db="EMBL/GenBank/DDBJ databases">
        <authorList>
            <person name="King R."/>
        </authorList>
    </citation>
    <scope>NUCLEOTIDE SEQUENCE</scope>
</reference>
<dbReference type="GO" id="GO:0016231">
    <property type="term" value="F:beta-N-acetylglucosaminidase activity"/>
    <property type="evidence" value="ECO:0007669"/>
    <property type="project" value="TreeGrafter"/>
</dbReference>
<keyword evidence="3 9" id="KW-0732">Signal</keyword>
<dbReference type="Pfam" id="PF14845">
    <property type="entry name" value="Glycohydro_20b2"/>
    <property type="match status" value="1"/>
</dbReference>
<dbReference type="Pfam" id="PF00728">
    <property type="entry name" value="Glyco_hydro_20"/>
    <property type="match status" value="1"/>
</dbReference>
<dbReference type="InterPro" id="IPR017853">
    <property type="entry name" value="GH"/>
</dbReference>
<dbReference type="AlphaFoldDB" id="A0A9N9XKF4"/>
<evidence type="ECO:0000256" key="1">
    <source>
        <dbReference type="ARBA" id="ARBA00001231"/>
    </source>
</evidence>